<dbReference type="CDD" id="cd03768">
    <property type="entry name" value="SR_ResInv"/>
    <property type="match status" value="1"/>
</dbReference>
<keyword evidence="1" id="KW-0175">Coiled coil</keyword>
<feature type="domain" description="Resolvase/invertase-type recombinase catalytic" evidence="2">
    <location>
        <begin position="3"/>
        <end position="154"/>
    </location>
</feature>
<dbReference type="InterPro" id="IPR006119">
    <property type="entry name" value="Resolv_N"/>
</dbReference>
<organism evidence="4">
    <name type="scientific">Flavobacterium capsici</name>
    <dbReference type="NCBI Taxonomy" id="3075618"/>
    <lineage>
        <taxon>Bacteria</taxon>
        <taxon>Pseudomonadati</taxon>
        <taxon>Bacteroidota</taxon>
        <taxon>Flavobacteriia</taxon>
        <taxon>Flavobacteriales</taxon>
        <taxon>Flavobacteriaceae</taxon>
        <taxon>Flavobacterium</taxon>
    </lineage>
</organism>
<accession>A0AA96J1P7</accession>
<dbReference type="InterPro" id="IPR038109">
    <property type="entry name" value="DNA_bind_recomb_sf"/>
</dbReference>
<evidence type="ECO:0000313" key="6">
    <source>
        <dbReference type="Proteomes" id="UP001304515"/>
    </source>
</evidence>
<feature type="coiled-coil region" evidence="1">
    <location>
        <begin position="386"/>
        <end position="456"/>
    </location>
</feature>
<dbReference type="InterPro" id="IPR036162">
    <property type="entry name" value="Resolvase-like_N_sf"/>
</dbReference>
<evidence type="ECO:0000259" key="2">
    <source>
        <dbReference type="PROSITE" id="PS51736"/>
    </source>
</evidence>
<dbReference type="EMBL" id="CP134878">
    <property type="protein sequence ID" value="WNM18597.1"/>
    <property type="molecule type" value="Genomic_DNA"/>
</dbReference>
<reference evidence="4 6" key="1">
    <citation type="submission" date="2023-09" db="EMBL/GenBank/DDBJ databases">
        <title>Flavobacterium sp. a novel bacteria isolate from Pepper rhizosphere.</title>
        <authorList>
            <person name="Peng Y."/>
            <person name="Lee J."/>
        </authorList>
    </citation>
    <scope>NUCLEOTIDE SEQUENCE</scope>
    <source>
        <strain evidence="4">PMR2A8</strain>
        <strain evidence="5 6">PMTSA4</strain>
    </source>
</reference>
<dbReference type="GO" id="GO:0003677">
    <property type="term" value="F:DNA binding"/>
    <property type="evidence" value="ECO:0007669"/>
    <property type="project" value="InterPro"/>
</dbReference>
<dbReference type="PANTHER" id="PTHR30461:SF23">
    <property type="entry name" value="DNA RECOMBINASE-RELATED"/>
    <property type="match status" value="1"/>
</dbReference>
<dbReference type="Pfam" id="PF13408">
    <property type="entry name" value="Zn_ribbon_recom"/>
    <property type="match status" value="1"/>
</dbReference>
<evidence type="ECO:0000313" key="4">
    <source>
        <dbReference type="EMBL" id="WNM18597.1"/>
    </source>
</evidence>
<evidence type="ECO:0000313" key="5">
    <source>
        <dbReference type="EMBL" id="WNM22648.1"/>
    </source>
</evidence>
<dbReference type="SUPFAM" id="SSF53041">
    <property type="entry name" value="Resolvase-like"/>
    <property type="match status" value="1"/>
</dbReference>
<evidence type="ECO:0000259" key="3">
    <source>
        <dbReference type="PROSITE" id="PS51737"/>
    </source>
</evidence>
<dbReference type="KEGG" id="fcj:RN605_04625"/>
<dbReference type="InterPro" id="IPR050639">
    <property type="entry name" value="SSR_resolvase"/>
</dbReference>
<dbReference type="AlphaFoldDB" id="A0AA96J1P7"/>
<keyword evidence="6" id="KW-1185">Reference proteome</keyword>
<gene>
    <name evidence="5" type="ORF">RN605_04625</name>
    <name evidence="4" type="ORF">RN608_11325</name>
</gene>
<dbReference type="PROSITE" id="PS51737">
    <property type="entry name" value="RECOMBINASE_DNA_BIND"/>
    <property type="match status" value="1"/>
</dbReference>
<dbReference type="EMBL" id="CP134890">
    <property type="protein sequence ID" value="WNM22648.1"/>
    <property type="molecule type" value="Genomic_DNA"/>
</dbReference>
<dbReference type="SMART" id="SM00857">
    <property type="entry name" value="Resolvase"/>
    <property type="match status" value="1"/>
</dbReference>
<sequence>MNKVAIYARVSTSDKQEYERQISDNTRAIYKEDYTEEQIEIFAEKLSGYNKERPELNRMMEIVRANPKAYDCIYVTEISRIGRNPRHTREVIDELSDLMIPVYVGTLGIKTIDNGKVSPIVSIILQVLMEFSHIEAEALKGRMISGKRQRAKDGKFTTHNIAYGYKSDENGFVVIDEIESEIVKLIFDKYQEGIGARVIAQSLNEMNVPTKFNKTRKEKVLKFRTEQVPIKGEDVQWSDTTIFQIIKNPIHYGKMKYKVTDAVTEIVNGKKVTIEPATYDFVDVEPIISKEQFDECNYLRENKIDRNYIGKHEYLLKDIMRCGVCGRKYLGKYIENKSNIYKCASYLKKGCGNGSINISLIESVIYDQVLNADTLLQYLDNPKDLLKTITSELEQSEQLLKNTNKQQADKEKQLENLIVAISKSKNPNFVMFEKLEGELNEEIKSLKEKIKLIRRDIISKKSIVENYNQELATKDMIMKSRFNRPELTAIFKQFIDKIVINQLDKDYILANVFIKVNGVRLESTLKLFIYGRGVRNFGGQNEKVYKYLPITKMENEPAYTDANFKYDKEKHLLENHKELKKLNGNILTVNVDDILDEFKSQMKFGIESDGFLGNKMTIIKKENYIQIDDCFLY</sequence>
<evidence type="ECO:0000256" key="1">
    <source>
        <dbReference type="SAM" id="Coils"/>
    </source>
</evidence>
<dbReference type="Pfam" id="PF00239">
    <property type="entry name" value="Resolvase"/>
    <property type="match status" value="1"/>
</dbReference>
<dbReference type="Pfam" id="PF07508">
    <property type="entry name" value="Recombinase"/>
    <property type="match status" value="1"/>
</dbReference>
<dbReference type="Gene3D" id="3.40.50.1390">
    <property type="entry name" value="Resolvase, N-terminal catalytic domain"/>
    <property type="match status" value="1"/>
</dbReference>
<protein>
    <submittedName>
        <fullName evidence="4">Recombinase family protein</fullName>
    </submittedName>
</protein>
<proteinExistence type="predicted"/>
<dbReference type="InterPro" id="IPR011109">
    <property type="entry name" value="DNA_bind_recombinase_dom"/>
</dbReference>
<dbReference type="Proteomes" id="UP001304515">
    <property type="component" value="Chromosome"/>
</dbReference>
<dbReference type="GO" id="GO:0000150">
    <property type="term" value="F:DNA strand exchange activity"/>
    <property type="evidence" value="ECO:0007669"/>
    <property type="project" value="InterPro"/>
</dbReference>
<dbReference type="Gene3D" id="3.90.1750.20">
    <property type="entry name" value="Putative Large Serine Recombinase, Chain B, Domain 2"/>
    <property type="match status" value="1"/>
</dbReference>
<name>A0AA96J1P7_9FLAO</name>
<dbReference type="RefSeq" id="WP_313322630.1">
    <property type="nucleotide sequence ID" value="NZ_CP134878.1"/>
</dbReference>
<accession>A0AA96J6C4</accession>
<dbReference type="PROSITE" id="PS51736">
    <property type="entry name" value="RECOMBINASES_3"/>
    <property type="match status" value="1"/>
</dbReference>
<dbReference type="InterPro" id="IPR025827">
    <property type="entry name" value="Zn_ribbon_recom_dom"/>
</dbReference>
<dbReference type="PANTHER" id="PTHR30461">
    <property type="entry name" value="DNA-INVERTASE FROM LAMBDOID PROPHAGE"/>
    <property type="match status" value="1"/>
</dbReference>
<feature type="domain" description="Recombinase" evidence="3">
    <location>
        <begin position="162"/>
        <end position="307"/>
    </location>
</feature>